<accession>A0ABU8YK30</accession>
<evidence type="ECO:0000256" key="3">
    <source>
        <dbReference type="ARBA" id="ARBA00022723"/>
    </source>
</evidence>
<dbReference type="RefSeq" id="WP_340517222.1">
    <property type="nucleotide sequence ID" value="NZ_JBBLXS010000067.1"/>
</dbReference>
<evidence type="ECO:0000256" key="5">
    <source>
        <dbReference type="RuleBase" id="RU003512"/>
    </source>
</evidence>
<evidence type="ECO:0000313" key="6">
    <source>
        <dbReference type="EMBL" id="MEK0184697.1"/>
    </source>
</evidence>
<dbReference type="EMBL" id="JBBLXS010000067">
    <property type="protein sequence ID" value="MEK0184697.1"/>
    <property type="molecule type" value="Genomic_DNA"/>
</dbReference>
<dbReference type="InterPro" id="IPR006128">
    <property type="entry name" value="Lipoprotein_PsaA-like"/>
</dbReference>
<evidence type="ECO:0000313" key="7">
    <source>
        <dbReference type="Proteomes" id="UP001384579"/>
    </source>
</evidence>
<dbReference type="Gene3D" id="3.40.50.1980">
    <property type="entry name" value="Nitrogenase molybdenum iron protein domain"/>
    <property type="match status" value="1"/>
</dbReference>
<dbReference type="PANTHER" id="PTHR42953">
    <property type="entry name" value="HIGH-AFFINITY ZINC UPTAKE SYSTEM PROTEIN ZNUA-RELATED"/>
    <property type="match status" value="1"/>
</dbReference>
<comment type="similarity">
    <text evidence="5">Belongs to the bacterial solute-binding protein 9 family.</text>
</comment>
<dbReference type="PANTHER" id="PTHR42953:SF1">
    <property type="entry name" value="METAL-BINDING PROTEIN HI_0362-RELATED"/>
    <property type="match status" value="1"/>
</dbReference>
<dbReference type="InterPro" id="IPR006127">
    <property type="entry name" value="ZnuA-like"/>
</dbReference>
<protein>
    <submittedName>
        <fullName evidence="6">Zinc ABC transporter substrate-binding protein</fullName>
    </submittedName>
</protein>
<dbReference type="SUPFAM" id="SSF53807">
    <property type="entry name" value="Helical backbone' metal receptor"/>
    <property type="match status" value="1"/>
</dbReference>
<dbReference type="Proteomes" id="UP001384579">
    <property type="component" value="Unassembled WGS sequence"/>
</dbReference>
<dbReference type="InterPro" id="IPR006129">
    <property type="entry name" value="AdhesinB"/>
</dbReference>
<comment type="subcellular location">
    <subcellularLocation>
        <location evidence="1">Cell envelope</location>
    </subcellularLocation>
</comment>
<dbReference type="PRINTS" id="PR00691">
    <property type="entry name" value="ADHESINB"/>
</dbReference>
<proteinExistence type="inferred from homology"/>
<name>A0ABU8YK30_9CYAN</name>
<evidence type="ECO:0000256" key="4">
    <source>
        <dbReference type="ARBA" id="ARBA00022729"/>
    </source>
</evidence>
<evidence type="ECO:0000256" key="2">
    <source>
        <dbReference type="ARBA" id="ARBA00022448"/>
    </source>
</evidence>
<dbReference type="PRINTS" id="PR00690">
    <property type="entry name" value="ADHESNFAMILY"/>
</dbReference>
<keyword evidence="3" id="KW-0479">Metal-binding</keyword>
<sequence>MLQKLNLKSLAVFSLMMAAGSRIPANNRKLVTTHDALGYYSKAYGIPVVGALEGISTDEAPTPTRVAQLVREIKASGVPTIFAETTINPKLIEAVAKEAKVKVSPRELFADGLGEPGSEGDTYEKMMIANTRTIVEGLGGKYTPFKP</sequence>
<keyword evidence="2 5" id="KW-0813">Transport</keyword>
<dbReference type="Pfam" id="PF01297">
    <property type="entry name" value="ZnuA"/>
    <property type="match status" value="1"/>
</dbReference>
<dbReference type="InterPro" id="IPR050492">
    <property type="entry name" value="Bact_metal-bind_prot9"/>
</dbReference>
<evidence type="ECO:0000256" key="1">
    <source>
        <dbReference type="ARBA" id="ARBA00004196"/>
    </source>
</evidence>
<comment type="caution">
    <text evidence="6">The sequence shown here is derived from an EMBL/GenBank/DDBJ whole genome shotgun (WGS) entry which is preliminary data.</text>
</comment>
<reference evidence="6 7" key="1">
    <citation type="journal article" date="2020" name="Harmful Algae">
        <title>Molecular and morphological characterization of a novel dihydroanatoxin-a producing Microcoleus species (cyanobacteria) from the Russian River, California, USA.</title>
        <authorList>
            <person name="Conklin K.Y."/>
            <person name="Stancheva R."/>
            <person name="Otten T.G."/>
            <person name="Fadness R."/>
            <person name="Boyer G.L."/>
            <person name="Read B."/>
            <person name="Zhang X."/>
            <person name="Sheath R.G."/>
        </authorList>
    </citation>
    <scope>NUCLEOTIDE SEQUENCE [LARGE SCALE GENOMIC DNA]</scope>
    <source>
        <strain evidence="6 7">PTRS2</strain>
    </source>
</reference>
<gene>
    <name evidence="6" type="ORF">WMG39_07470</name>
</gene>
<keyword evidence="4" id="KW-0732">Signal</keyword>
<organism evidence="6 7">
    <name type="scientific">Microcoleus anatoxicus PTRS2</name>
    <dbReference type="NCBI Taxonomy" id="2705321"/>
    <lineage>
        <taxon>Bacteria</taxon>
        <taxon>Bacillati</taxon>
        <taxon>Cyanobacteriota</taxon>
        <taxon>Cyanophyceae</taxon>
        <taxon>Oscillatoriophycideae</taxon>
        <taxon>Oscillatoriales</taxon>
        <taxon>Microcoleaceae</taxon>
        <taxon>Microcoleus</taxon>
        <taxon>Microcoleus anatoxicus</taxon>
    </lineage>
</organism>
<keyword evidence="7" id="KW-1185">Reference proteome</keyword>